<dbReference type="RefSeq" id="WP_281260755.1">
    <property type="nucleotide sequence ID" value="NZ_OBDY01000001.1"/>
</dbReference>
<sequence length="41" mass="4456">MRVGRQWAGLLSLQDSPAAAAEGPGRQRPGLWARALFVDSY</sequence>
<protein>
    <submittedName>
        <fullName evidence="1">Uncharacterized protein</fullName>
    </submittedName>
</protein>
<proteinExistence type="predicted"/>
<gene>
    <name evidence="1" type="ORF">SAMN05421748_1011021</name>
</gene>
<name>A0A285FQ33_9ACTN</name>
<dbReference type="EMBL" id="OBDY01000001">
    <property type="protein sequence ID" value="SNY12331.1"/>
    <property type="molecule type" value="Genomic_DNA"/>
</dbReference>
<reference evidence="2" key="1">
    <citation type="submission" date="2017-09" db="EMBL/GenBank/DDBJ databases">
        <authorList>
            <person name="Varghese N."/>
            <person name="Submissions S."/>
        </authorList>
    </citation>
    <scope>NUCLEOTIDE SEQUENCE [LARGE SCALE GENOMIC DNA]</scope>
    <source>
        <strain evidence="2">CGMCC 4.6857</strain>
    </source>
</reference>
<organism evidence="1 2">
    <name type="scientific">Paractinoplanes atraurantiacus</name>
    <dbReference type="NCBI Taxonomy" id="1036182"/>
    <lineage>
        <taxon>Bacteria</taxon>
        <taxon>Bacillati</taxon>
        <taxon>Actinomycetota</taxon>
        <taxon>Actinomycetes</taxon>
        <taxon>Micromonosporales</taxon>
        <taxon>Micromonosporaceae</taxon>
        <taxon>Paractinoplanes</taxon>
    </lineage>
</organism>
<dbReference type="Proteomes" id="UP000219612">
    <property type="component" value="Unassembled WGS sequence"/>
</dbReference>
<evidence type="ECO:0000313" key="2">
    <source>
        <dbReference type="Proteomes" id="UP000219612"/>
    </source>
</evidence>
<evidence type="ECO:0000313" key="1">
    <source>
        <dbReference type="EMBL" id="SNY12331.1"/>
    </source>
</evidence>
<dbReference type="AlphaFoldDB" id="A0A285FQ33"/>
<accession>A0A285FQ33</accession>
<keyword evidence="2" id="KW-1185">Reference proteome</keyword>